<dbReference type="GO" id="GO:0004857">
    <property type="term" value="F:enzyme inhibitor activity"/>
    <property type="evidence" value="ECO:0007669"/>
    <property type="project" value="InterPro"/>
</dbReference>
<evidence type="ECO:0000313" key="2">
    <source>
        <dbReference type="Proteomes" id="UP000324705"/>
    </source>
</evidence>
<dbReference type="NCBIfam" id="TIGR01614">
    <property type="entry name" value="PME_inhib"/>
    <property type="match status" value="1"/>
</dbReference>
<accession>A0A9R1B5I3</accession>
<dbReference type="Proteomes" id="UP000324705">
    <property type="component" value="Chromosome 6A"/>
</dbReference>
<keyword evidence="2" id="KW-1185">Reference proteome</keyword>
<sequence>MEMGLGLQRTIGQFVHRLAMARLFNTVSFVFFVVVLLLLSEVSLAAAAADADGDGDDDNPVVKKLCTDTPFPELCDSMITRYDQSKGANEEGLVGMAALTSAKLLLNATATASPAVQRDSHPGLSKADEICFETCFKELTNAAQTLDKLCISKVQLPQIDNFIKFNKESHVEWNCERCRQGEAKNIADDVSKDNEAGKAMAVLEVLVNKVTK</sequence>
<evidence type="ECO:0008006" key="3">
    <source>
        <dbReference type="Google" id="ProtNLM"/>
    </source>
</evidence>
<dbReference type="InterPro" id="IPR006501">
    <property type="entry name" value="Pectinesterase_inhib_dom"/>
</dbReference>
<proteinExistence type="predicted"/>
<protein>
    <recommendedName>
        <fullName evidence="3">Pectinesterase inhibitor domain-containing protein</fullName>
    </recommendedName>
</protein>
<dbReference type="Gene3D" id="1.20.140.40">
    <property type="entry name" value="Invertase/pectin methylesterase inhibitor family protein"/>
    <property type="match status" value="1"/>
</dbReference>
<dbReference type="Gramene" id="TRITD6Av1G225770.2">
    <property type="protein sequence ID" value="TRITD6Av1G225770.2"/>
    <property type="gene ID" value="TRITD6Av1G225770"/>
</dbReference>
<organism evidence="1 2">
    <name type="scientific">Triticum turgidum subsp. durum</name>
    <name type="common">Durum wheat</name>
    <name type="synonym">Triticum durum</name>
    <dbReference type="NCBI Taxonomy" id="4567"/>
    <lineage>
        <taxon>Eukaryota</taxon>
        <taxon>Viridiplantae</taxon>
        <taxon>Streptophyta</taxon>
        <taxon>Embryophyta</taxon>
        <taxon>Tracheophyta</taxon>
        <taxon>Spermatophyta</taxon>
        <taxon>Magnoliopsida</taxon>
        <taxon>Liliopsida</taxon>
        <taxon>Poales</taxon>
        <taxon>Poaceae</taxon>
        <taxon>BOP clade</taxon>
        <taxon>Pooideae</taxon>
        <taxon>Triticodae</taxon>
        <taxon>Triticeae</taxon>
        <taxon>Triticinae</taxon>
        <taxon>Triticum</taxon>
    </lineage>
</organism>
<dbReference type="SUPFAM" id="SSF101148">
    <property type="entry name" value="Plant invertase/pectin methylesterase inhibitor"/>
    <property type="match status" value="1"/>
</dbReference>
<dbReference type="EMBL" id="LT934121">
    <property type="protein sequence ID" value="VAI52128.1"/>
    <property type="molecule type" value="Genomic_DNA"/>
</dbReference>
<name>A0A9R1B5I3_TRITD</name>
<dbReference type="AlphaFoldDB" id="A0A9R1B5I3"/>
<gene>
    <name evidence="1" type="ORF">TRITD_6Av1G225770</name>
</gene>
<evidence type="ECO:0000313" key="1">
    <source>
        <dbReference type="EMBL" id="VAI52128.1"/>
    </source>
</evidence>
<dbReference type="InterPro" id="IPR035513">
    <property type="entry name" value="Invertase/methylesterase_inhib"/>
</dbReference>
<reference evidence="1 2" key="1">
    <citation type="submission" date="2017-09" db="EMBL/GenBank/DDBJ databases">
        <authorList>
            <consortium name="International Durum Wheat Genome Sequencing Consortium (IDWGSC)"/>
            <person name="Milanesi L."/>
        </authorList>
    </citation>
    <scope>NUCLEOTIDE SEQUENCE [LARGE SCALE GENOMIC DNA]</scope>
    <source>
        <strain evidence="2">cv. Svevo</strain>
    </source>
</reference>